<keyword evidence="5" id="KW-1133">Transmembrane helix</keyword>
<feature type="domain" description="AAA+ ATPase" evidence="6">
    <location>
        <begin position="217"/>
        <end position="354"/>
    </location>
</feature>
<evidence type="ECO:0000256" key="3">
    <source>
        <dbReference type="ARBA" id="ARBA00023054"/>
    </source>
</evidence>
<dbReference type="GO" id="GO:0016887">
    <property type="term" value="F:ATP hydrolysis activity"/>
    <property type="evidence" value="ECO:0007669"/>
    <property type="project" value="InterPro"/>
</dbReference>
<evidence type="ECO:0000256" key="5">
    <source>
        <dbReference type="SAM" id="Phobius"/>
    </source>
</evidence>
<dbReference type="FunFam" id="3.40.50.300:FF:001025">
    <property type="entry name" value="ATPase family, AAA domain-containing 2B"/>
    <property type="match status" value="1"/>
</dbReference>
<evidence type="ECO:0000313" key="7">
    <source>
        <dbReference type="EMBL" id="KXG73740.1"/>
    </source>
</evidence>
<dbReference type="Pfam" id="PF17862">
    <property type="entry name" value="AAA_lid_3"/>
    <property type="match status" value="1"/>
</dbReference>
<dbReference type="GO" id="GO:0008237">
    <property type="term" value="F:metallopeptidase activity"/>
    <property type="evidence" value="ECO:0007669"/>
    <property type="project" value="UniProtKB-KW"/>
</dbReference>
<dbReference type="SUPFAM" id="SSF52540">
    <property type="entry name" value="P-loop containing nucleoside triphosphate hydrolases"/>
    <property type="match status" value="1"/>
</dbReference>
<dbReference type="InterPro" id="IPR003960">
    <property type="entry name" value="ATPase_AAA_CS"/>
</dbReference>
<dbReference type="STRING" id="520764.AN618_24670"/>
<evidence type="ECO:0000313" key="8">
    <source>
        <dbReference type="Proteomes" id="UP000070427"/>
    </source>
</evidence>
<keyword evidence="5" id="KW-0812">Transmembrane</keyword>
<dbReference type="GO" id="GO:0005524">
    <property type="term" value="F:ATP binding"/>
    <property type="evidence" value="ECO:0007669"/>
    <property type="project" value="UniProtKB-KW"/>
</dbReference>
<feature type="transmembrane region" description="Helical" evidence="5">
    <location>
        <begin position="95"/>
        <end position="122"/>
    </location>
</feature>
<dbReference type="InParanoid" id="A0A140KZL5"/>
<feature type="transmembrane region" description="Helical" evidence="5">
    <location>
        <begin position="42"/>
        <end position="75"/>
    </location>
</feature>
<dbReference type="EMBL" id="LOED01000074">
    <property type="protein sequence ID" value="KXG73740.1"/>
    <property type="molecule type" value="Genomic_DNA"/>
</dbReference>
<dbReference type="EC" id="3.4.24.-" evidence="7"/>
<feature type="transmembrane region" description="Helical" evidence="5">
    <location>
        <begin position="12"/>
        <end position="30"/>
    </location>
</feature>
<protein>
    <submittedName>
        <fullName evidence="7">ATP-dependent zinc metalloprotease FtsH</fullName>
        <ecNumber evidence="7">3.4.24.-</ecNumber>
    </submittedName>
</protein>
<proteinExistence type="inferred from homology"/>
<dbReference type="PROSITE" id="PS00674">
    <property type="entry name" value="AAA"/>
    <property type="match status" value="1"/>
</dbReference>
<dbReference type="PANTHER" id="PTHR23077:SF171">
    <property type="entry name" value="NUCLEAR VALOSIN-CONTAINING PROTEIN-LIKE"/>
    <property type="match status" value="1"/>
</dbReference>
<accession>A0A140KZL5</accession>
<comment type="caution">
    <text evidence="7">The sequence shown here is derived from an EMBL/GenBank/DDBJ whole genome shotgun (WGS) entry which is preliminary data.</text>
</comment>
<keyword evidence="2 4" id="KW-0067">ATP-binding</keyword>
<dbReference type="Pfam" id="PF00004">
    <property type="entry name" value="AAA"/>
    <property type="match status" value="1"/>
</dbReference>
<keyword evidence="7" id="KW-0645">Protease</keyword>
<dbReference type="InterPro" id="IPR003959">
    <property type="entry name" value="ATPase_AAA_core"/>
</dbReference>
<name>A0A140KZL5_9FIRM</name>
<dbReference type="Gene3D" id="1.10.8.60">
    <property type="match status" value="1"/>
</dbReference>
<evidence type="ECO:0000256" key="4">
    <source>
        <dbReference type="RuleBase" id="RU003651"/>
    </source>
</evidence>
<dbReference type="Proteomes" id="UP000070427">
    <property type="component" value="Unassembled WGS sequence"/>
</dbReference>
<dbReference type="GO" id="GO:0006508">
    <property type="term" value="P:proteolysis"/>
    <property type="evidence" value="ECO:0007669"/>
    <property type="project" value="UniProtKB-KW"/>
</dbReference>
<keyword evidence="7" id="KW-0378">Hydrolase</keyword>
<gene>
    <name evidence="7" type="primary">ftsH_5</name>
    <name evidence="7" type="ORF">AN618_24670</name>
</gene>
<dbReference type="PATRIC" id="fig|520764.3.peg.2670"/>
<dbReference type="RefSeq" id="WP_066355631.1">
    <property type="nucleotide sequence ID" value="NZ_LOED01000074.1"/>
</dbReference>
<evidence type="ECO:0000256" key="2">
    <source>
        <dbReference type="ARBA" id="ARBA00022840"/>
    </source>
</evidence>
<reference evidence="7 8" key="1">
    <citation type="submission" date="2015-12" db="EMBL/GenBank/DDBJ databases">
        <title>Draft genome sequnece of Fervidicola ferrireducens strain Y170.</title>
        <authorList>
            <person name="Patel B.K."/>
        </authorList>
    </citation>
    <scope>NUCLEOTIDE SEQUENCE [LARGE SCALE GENOMIC DNA]</scope>
    <source>
        <strain evidence="7 8">Y170</strain>
    </source>
</reference>
<dbReference type="AlphaFoldDB" id="A0A140KZL5"/>
<comment type="similarity">
    <text evidence="4">Belongs to the AAA ATPase family.</text>
</comment>
<dbReference type="PANTHER" id="PTHR23077">
    <property type="entry name" value="AAA-FAMILY ATPASE"/>
    <property type="match status" value="1"/>
</dbReference>
<evidence type="ECO:0000259" key="6">
    <source>
        <dbReference type="SMART" id="SM00382"/>
    </source>
</evidence>
<dbReference type="InterPro" id="IPR003593">
    <property type="entry name" value="AAA+_ATPase"/>
</dbReference>
<dbReference type="InterPro" id="IPR027417">
    <property type="entry name" value="P-loop_NTPase"/>
</dbReference>
<organism evidence="7 8">
    <name type="scientific">Fervidicola ferrireducens</name>
    <dbReference type="NCBI Taxonomy" id="520764"/>
    <lineage>
        <taxon>Bacteria</taxon>
        <taxon>Bacillati</taxon>
        <taxon>Bacillota</taxon>
        <taxon>Clostridia</taxon>
        <taxon>Thermosediminibacterales</taxon>
        <taxon>Thermosediminibacteraceae</taxon>
        <taxon>Fervidicola</taxon>
    </lineage>
</organism>
<keyword evidence="3" id="KW-0175">Coiled coil</keyword>
<keyword evidence="5" id="KW-0472">Membrane</keyword>
<keyword evidence="8" id="KW-1185">Reference proteome</keyword>
<evidence type="ECO:0000256" key="1">
    <source>
        <dbReference type="ARBA" id="ARBA00022741"/>
    </source>
</evidence>
<keyword evidence="7" id="KW-0482">Metalloprotease</keyword>
<dbReference type="Gene3D" id="3.40.50.300">
    <property type="entry name" value="P-loop containing nucleotide triphosphate hydrolases"/>
    <property type="match status" value="1"/>
</dbReference>
<dbReference type="InterPro" id="IPR041569">
    <property type="entry name" value="AAA_lid_3"/>
</dbReference>
<sequence>MQRDPFTKAMVVLQWALTAVSVIYLVNYGISKAQPKSFTDLLLVMFVYALAGLLASPIAGLAVASYLFYHAALLFKNSWFYTLLTKLCDIAEQNTITAIVMLLIFTALSIVLPLTVIILSFIPFQTFWKNLDYALYLLLRPFTALKRNKPELVQPITSQKTSSTTEARYSVEAQPRVRNLHAFDHLVGVDHAIRAIKDALEIPLMYPEKAREYGIKPSKGILFYGPPGTGKTSLARATAEYFGCYFISVKASELVGPYLGSSEAAVKQLFAQARANKPAIIFFDEIDAIGRRRDGSHLNRPSDIVLNILLAEMDGFERDEGVFVIGATNRLDVLDEALLRPGRFDSVIEIPLPDFEARKKLFSVYLKGRPISDEECLDVFELAKLTEGMSPAQIEAICKKAALTALKREIETGHGQGIRMSDLVAAVNEEKAQTRA</sequence>
<dbReference type="InterPro" id="IPR050168">
    <property type="entry name" value="AAA_ATPase_domain"/>
</dbReference>
<keyword evidence="1 4" id="KW-0547">Nucleotide-binding</keyword>
<dbReference type="SMART" id="SM00382">
    <property type="entry name" value="AAA"/>
    <property type="match status" value="1"/>
</dbReference>